<protein>
    <submittedName>
        <fullName evidence="1">Uncharacterized protein</fullName>
    </submittedName>
</protein>
<accession>X1U7Z3</accession>
<feature type="non-terminal residue" evidence="1">
    <location>
        <position position="1"/>
    </location>
</feature>
<gene>
    <name evidence="1" type="ORF">S12H4_53139</name>
</gene>
<organism evidence="1">
    <name type="scientific">marine sediment metagenome</name>
    <dbReference type="NCBI Taxonomy" id="412755"/>
    <lineage>
        <taxon>unclassified sequences</taxon>
        <taxon>metagenomes</taxon>
        <taxon>ecological metagenomes</taxon>
    </lineage>
</organism>
<comment type="caution">
    <text evidence="1">The sequence shown here is derived from an EMBL/GenBank/DDBJ whole genome shotgun (WGS) entry which is preliminary data.</text>
</comment>
<evidence type="ECO:0000313" key="1">
    <source>
        <dbReference type="EMBL" id="GAJ13599.1"/>
    </source>
</evidence>
<name>X1U7Z3_9ZZZZ</name>
<proteinExistence type="predicted"/>
<dbReference type="EMBL" id="BARW01033797">
    <property type="protein sequence ID" value="GAJ13599.1"/>
    <property type="molecule type" value="Genomic_DNA"/>
</dbReference>
<dbReference type="AlphaFoldDB" id="X1U7Z3"/>
<sequence>GNLCTVEAVEEFAGTISRKELKYDNITGPIPVG</sequence>
<reference evidence="1" key="1">
    <citation type="journal article" date="2014" name="Front. Microbiol.">
        <title>High frequency of phylogenetically diverse reductive dehalogenase-homologous genes in deep subseafloor sedimentary metagenomes.</title>
        <authorList>
            <person name="Kawai M."/>
            <person name="Futagami T."/>
            <person name="Toyoda A."/>
            <person name="Takaki Y."/>
            <person name="Nishi S."/>
            <person name="Hori S."/>
            <person name="Arai W."/>
            <person name="Tsubouchi T."/>
            <person name="Morono Y."/>
            <person name="Uchiyama I."/>
            <person name="Ito T."/>
            <person name="Fujiyama A."/>
            <person name="Inagaki F."/>
            <person name="Takami H."/>
        </authorList>
    </citation>
    <scope>NUCLEOTIDE SEQUENCE</scope>
    <source>
        <strain evidence="1">Expedition CK06-06</strain>
    </source>
</reference>